<dbReference type="KEGG" id="msil:METEAL_07400"/>
<name>A0AA48GTP4_9BACT</name>
<proteinExistence type="predicted"/>
<dbReference type="Proteomes" id="UP001238179">
    <property type="component" value="Chromosome"/>
</dbReference>
<dbReference type="AlphaFoldDB" id="A0AA48GTP4"/>
<gene>
    <name evidence="1" type="ORF">METEAL_07400</name>
</gene>
<sequence length="83" mass="9584">MFPDQRNPYHYQMKNKIPGFGDSWRYLSGGELGGGFGDEDLIRLVVREIGIGLREYRLEFYLDPEGWNPGPEIREQLAGKSHL</sequence>
<organism evidence="1 2">
    <name type="scientific">Mesoterricola silvestris</name>
    <dbReference type="NCBI Taxonomy" id="2927979"/>
    <lineage>
        <taxon>Bacteria</taxon>
        <taxon>Pseudomonadati</taxon>
        <taxon>Acidobacteriota</taxon>
        <taxon>Holophagae</taxon>
        <taxon>Holophagales</taxon>
        <taxon>Holophagaceae</taxon>
        <taxon>Mesoterricola</taxon>
    </lineage>
</organism>
<reference evidence="2" key="1">
    <citation type="journal article" date="2023" name="Int. J. Syst. Evol. Microbiol.">
        <title>Mesoterricola silvestris gen. nov., sp. nov., Mesoterricola sediminis sp. nov., Geothrix oryzae sp. nov., Geothrix edaphica sp. nov., Geothrix rubra sp. nov., and Geothrix limicola sp. nov., six novel members of Acidobacteriota isolated from soils.</title>
        <authorList>
            <person name="Itoh H."/>
            <person name="Sugisawa Y."/>
            <person name="Mise K."/>
            <person name="Xu Z."/>
            <person name="Kuniyasu M."/>
            <person name="Ushijima N."/>
            <person name="Kawano K."/>
            <person name="Kobayashi E."/>
            <person name="Shiratori Y."/>
            <person name="Masuda Y."/>
            <person name="Senoo K."/>
        </authorList>
    </citation>
    <scope>NUCLEOTIDE SEQUENCE [LARGE SCALE GENOMIC DNA]</scope>
    <source>
        <strain evidence="2">W79</strain>
    </source>
</reference>
<dbReference type="EMBL" id="AP027080">
    <property type="protein sequence ID" value="BDU71566.1"/>
    <property type="molecule type" value="Genomic_DNA"/>
</dbReference>
<evidence type="ECO:0000313" key="2">
    <source>
        <dbReference type="Proteomes" id="UP001238179"/>
    </source>
</evidence>
<keyword evidence="2" id="KW-1185">Reference proteome</keyword>
<protein>
    <submittedName>
        <fullName evidence="1">Uncharacterized protein</fullName>
    </submittedName>
</protein>
<accession>A0AA48GTP4</accession>
<evidence type="ECO:0000313" key="1">
    <source>
        <dbReference type="EMBL" id="BDU71566.1"/>
    </source>
</evidence>